<reference evidence="7 8" key="1">
    <citation type="journal article" date="2009" name="PLoS Genet.">
        <title>Life on arginine for Mycoplasma hominis: clues from its minimal genome and comparison with other human urogenital mycoplasmas.</title>
        <authorList>
            <person name="Pereyre S."/>
            <person name="Sirand-Pugnet P."/>
            <person name="Beven L."/>
            <person name="Charron A."/>
            <person name="Renaudin H."/>
            <person name="Barre A."/>
            <person name="Avenaud P."/>
            <person name="Jacob D."/>
            <person name="Couloux A."/>
            <person name="Barbe V."/>
            <person name="de Daruvar A."/>
            <person name="Blanchard A."/>
            <person name="Bebear C."/>
        </authorList>
    </citation>
    <scope>NUCLEOTIDE SEQUENCE [LARGE SCALE GENOMIC DNA]</scope>
    <source>
        <strain evidence="8">ATCC 23114 / NBRC 14850 / NCTC 10111 / PG21</strain>
    </source>
</reference>
<dbReference type="GO" id="GO:0003735">
    <property type="term" value="F:structural constituent of ribosome"/>
    <property type="evidence" value="ECO:0007669"/>
    <property type="project" value="InterPro"/>
</dbReference>
<evidence type="ECO:0000256" key="5">
    <source>
        <dbReference type="HAMAP-Rule" id="MF_01328"/>
    </source>
</evidence>
<dbReference type="eggNOG" id="COG0088">
    <property type="taxonomic scope" value="Bacteria"/>
</dbReference>
<sequence length="322" mass="36224">MATKNVTLEKFYISEKFDENRNISFNLKKANQKSFKNFENFSEALTEFIELSEKSKNNTRVWFHRDGAYRGSVGLEKAKLILEKVTGEKVKNEEAIDYLEKENLVEKTLPKKPSKISVKKDNEEHVEFSSENLPKSVFGLEKIYNQAIFDAILSERGSRRLATHKTKTRGEVSGSGKKPWDQKHTGNARAGSLRSPIFVGGGKVFGPTTERNYNLKINKKTRRNALLSALTLLAKDHAVLVKEYSLSKISTRELLIKLNEDKIASLNKVLLVSNNETVFLSARNLPNVTVTKVTSLSVESLLAADVLVISSDDVKYLEGLVK</sequence>
<comment type="function">
    <text evidence="5">Forms part of the polypeptide exit tunnel.</text>
</comment>
<keyword evidence="3 5" id="KW-0687">Ribonucleoprotein</keyword>
<protein>
    <recommendedName>
        <fullName evidence="4 5">Large ribosomal subunit protein uL4</fullName>
    </recommendedName>
</protein>
<dbReference type="SUPFAM" id="SSF52166">
    <property type="entry name" value="Ribosomal protein L4"/>
    <property type="match status" value="1"/>
</dbReference>
<dbReference type="PANTHER" id="PTHR10746:SF6">
    <property type="entry name" value="LARGE RIBOSOMAL SUBUNIT PROTEIN UL4M"/>
    <property type="match status" value="1"/>
</dbReference>
<dbReference type="EMBL" id="FP236530">
    <property type="protein sequence ID" value="CAX37432.1"/>
    <property type="molecule type" value="Genomic_DNA"/>
</dbReference>
<evidence type="ECO:0000313" key="7">
    <source>
        <dbReference type="EMBL" id="CAX37432.1"/>
    </source>
</evidence>
<keyword evidence="5" id="KW-0694">RNA-binding</keyword>
<dbReference type="InterPro" id="IPR002136">
    <property type="entry name" value="Ribosomal_uL4"/>
</dbReference>
<dbReference type="HAMAP" id="MF_01328_B">
    <property type="entry name" value="Ribosomal_uL4_B"/>
    <property type="match status" value="1"/>
</dbReference>
<dbReference type="HOGENOM" id="CLU_041575_2_0_14"/>
<organism evidence="7 8">
    <name type="scientific">Metamycoplasma hominis (strain ATCC 23114 / DSM 25592 / NBRC 14850 / NCTC 10111 / PG21)</name>
    <name type="common">Mycoplasma hominis</name>
    <dbReference type="NCBI Taxonomy" id="347256"/>
    <lineage>
        <taxon>Bacteria</taxon>
        <taxon>Bacillati</taxon>
        <taxon>Mycoplasmatota</taxon>
        <taxon>Mycoplasmoidales</taxon>
        <taxon>Metamycoplasmataceae</taxon>
        <taxon>Metamycoplasma</taxon>
    </lineage>
</organism>
<evidence type="ECO:0000256" key="2">
    <source>
        <dbReference type="ARBA" id="ARBA00022980"/>
    </source>
</evidence>
<dbReference type="STRING" id="347256.MHO_2970"/>
<dbReference type="GO" id="GO:1990904">
    <property type="term" value="C:ribonucleoprotein complex"/>
    <property type="evidence" value="ECO:0007669"/>
    <property type="project" value="UniProtKB-KW"/>
</dbReference>
<dbReference type="AlphaFoldDB" id="D1J885"/>
<comment type="subunit">
    <text evidence="5">Part of the 50S ribosomal subunit.</text>
</comment>
<comment type="function">
    <text evidence="5">One of the primary rRNA binding proteins, this protein initially binds near the 5'-end of the 23S rRNA. It is important during the early stages of 50S assembly. It makes multiple contacts with different domains of the 23S rRNA in the assembled 50S subunit and ribosome.</text>
</comment>
<dbReference type="Proteomes" id="UP000002631">
    <property type="component" value="Chromosome"/>
</dbReference>
<dbReference type="GeneID" id="89679321"/>
<comment type="similarity">
    <text evidence="1 5">Belongs to the universal ribosomal protein uL4 family.</text>
</comment>
<dbReference type="InterPro" id="IPR023574">
    <property type="entry name" value="Ribosomal_uL4_dom_sf"/>
</dbReference>
<evidence type="ECO:0000256" key="1">
    <source>
        <dbReference type="ARBA" id="ARBA00010528"/>
    </source>
</evidence>
<dbReference type="NCBIfam" id="TIGR03953">
    <property type="entry name" value="rplD_bact"/>
    <property type="match status" value="1"/>
</dbReference>
<gene>
    <name evidence="5 7" type="primary">rplD</name>
    <name evidence="7" type="ordered locus">MHO_2970</name>
</gene>
<evidence type="ECO:0000256" key="6">
    <source>
        <dbReference type="SAM" id="MobiDB-lite"/>
    </source>
</evidence>
<evidence type="ECO:0000256" key="4">
    <source>
        <dbReference type="ARBA" id="ARBA00035244"/>
    </source>
</evidence>
<dbReference type="KEGG" id="mho:MHO_2970"/>
<evidence type="ECO:0000313" key="8">
    <source>
        <dbReference type="Proteomes" id="UP000002631"/>
    </source>
</evidence>
<evidence type="ECO:0000256" key="3">
    <source>
        <dbReference type="ARBA" id="ARBA00023274"/>
    </source>
</evidence>
<dbReference type="InterPro" id="IPR013005">
    <property type="entry name" value="Ribosomal_uL4-like"/>
</dbReference>
<accession>D1J885</accession>
<keyword evidence="5" id="KW-0699">rRNA-binding</keyword>
<proteinExistence type="inferred from homology"/>
<keyword evidence="8" id="KW-1185">Reference proteome</keyword>
<feature type="region of interest" description="Disordered" evidence="6">
    <location>
        <begin position="160"/>
        <end position="192"/>
    </location>
</feature>
<dbReference type="GO" id="GO:0005840">
    <property type="term" value="C:ribosome"/>
    <property type="evidence" value="ECO:0007669"/>
    <property type="project" value="UniProtKB-KW"/>
</dbReference>
<dbReference type="Gene3D" id="3.40.1370.10">
    <property type="match status" value="1"/>
</dbReference>
<dbReference type="PANTHER" id="PTHR10746">
    <property type="entry name" value="50S RIBOSOMAL PROTEIN L4"/>
    <property type="match status" value="1"/>
</dbReference>
<name>D1J885_METH1</name>
<keyword evidence="2 5" id="KW-0689">Ribosomal protein</keyword>
<dbReference type="GO" id="GO:0019843">
    <property type="term" value="F:rRNA binding"/>
    <property type="evidence" value="ECO:0007669"/>
    <property type="project" value="UniProtKB-UniRule"/>
</dbReference>
<dbReference type="RefSeq" id="WP_012855573.1">
    <property type="nucleotide sequence ID" value="NC_013511.1"/>
</dbReference>
<dbReference type="PaxDb" id="347256-MHO_2970"/>
<dbReference type="Pfam" id="PF00573">
    <property type="entry name" value="Ribosomal_L4"/>
    <property type="match status" value="1"/>
</dbReference>
<dbReference type="GO" id="GO:0006412">
    <property type="term" value="P:translation"/>
    <property type="evidence" value="ECO:0007669"/>
    <property type="project" value="UniProtKB-UniRule"/>
</dbReference>